<feature type="transmembrane region" description="Helical" evidence="1">
    <location>
        <begin position="252"/>
        <end position="270"/>
    </location>
</feature>
<sequence>MAALLVALYTSFRLPLDTSWTDLFHEGEYLSPHLYFETAHASPLLIHGQMDYWPAQFAATHCPGALLVCTRAINSGFTALAGVLFFLCAMAAAPRHRSRAFAGVIAIILMLAINGTRDTIVNIQQGAPAIRDVWPLTTILFLLLAAGRGGKAGLLLSFLGGLVAGSTMFFAYNRGLANILAVITYIIVTAVAGAGRRKSIAASSGLGIGLALLVGADLDMARTHTANVLYWIMHGEIWAFGVRASLGMLRAFIFYSFAAPLLIGTLWFGWKSWHRQSRSEIVPILAFLAAICALTLMQTMQRYDQVHLSFAIPYLVLLAVVLQSHRPAPTRTAVLRPASLAIYAIGLVLITTDYPLFGGLRGAAAPNLHGLLLGGLPRDIDLVEPDVRSVASLLRLSNPDCTYVLNNAAGLYQLSSRKPCSTVMMPLYASGTAETQIIEDLAKARPPLIVSRSGDWFEVIDGRGLDVRTPKLAAWIAANYPTRFNVGKIELRSRMPGPRRAI</sequence>
<feature type="transmembrane region" description="Helical" evidence="1">
    <location>
        <begin position="334"/>
        <end position="357"/>
    </location>
</feature>
<gene>
    <name evidence="2" type="ORF">FYJ91_02515</name>
</gene>
<feature type="transmembrane region" description="Helical" evidence="1">
    <location>
        <begin position="200"/>
        <end position="216"/>
    </location>
</feature>
<keyword evidence="1" id="KW-0472">Membrane</keyword>
<feature type="transmembrane region" description="Helical" evidence="1">
    <location>
        <begin position="176"/>
        <end position="194"/>
    </location>
</feature>
<evidence type="ECO:0008006" key="4">
    <source>
        <dbReference type="Google" id="ProtNLM"/>
    </source>
</evidence>
<protein>
    <recommendedName>
        <fullName evidence="4">Glycosyltransferase RgtA/B/C/D-like domain-containing protein</fullName>
    </recommendedName>
</protein>
<feature type="transmembrane region" description="Helical" evidence="1">
    <location>
        <begin position="306"/>
        <end position="322"/>
    </location>
</feature>
<evidence type="ECO:0000256" key="1">
    <source>
        <dbReference type="SAM" id="Phobius"/>
    </source>
</evidence>
<name>A0A5D9CFU8_9SPHN</name>
<keyword evidence="1" id="KW-1133">Transmembrane helix</keyword>
<proteinExistence type="predicted"/>
<keyword evidence="1" id="KW-0812">Transmembrane</keyword>
<accession>A0A5D9CFU8</accession>
<comment type="caution">
    <text evidence="2">The sequence shown here is derived from an EMBL/GenBank/DDBJ whole genome shotgun (WGS) entry which is preliminary data.</text>
</comment>
<feature type="transmembrane region" description="Helical" evidence="1">
    <location>
        <begin position="136"/>
        <end position="164"/>
    </location>
</feature>
<keyword evidence="3" id="KW-1185">Reference proteome</keyword>
<evidence type="ECO:0000313" key="3">
    <source>
        <dbReference type="Proteomes" id="UP000322077"/>
    </source>
</evidence>
<feature type="transmembrane region" description="Helical" evidence="1">
    <location>
        <begin position="100"/>
        <end position="116"/>
    </location>
</feature>
<organism evidence="2 3">
    <name type="scientific">Sphingomonas montanisoli</name>
    <dbReference type="NCBI Taxonomy" id="2606412"/>
    <lineage>
        <taxon>Bacteria</taxon>
        <taxon>Pseudomonadati</taxon>
        <taxon>Pseudomonadota</taxon>
        <taxon>Alphaproteobacteria</taxon>
        <taxon>Sphingomonadales</taxon>
        <taxon>Sphingomonadaceae</taxon>
        <taxon>Sphingomonas</taxon>
    </lineage>
</organism>
<dbReference type="RefSeq" id="WP_181008312.1">
    <property type="nucleotide sequence ID" value="NZ_VTOU01000001.1"/>
</dbReference>
<evidence type="ECO:0000313" key="2">
    <source>
        <dbReference type="EMBL" id="TZG29031.1"/>
    </source>
</evidence>
<dbReference type="Proteomes" id="UP000322077">
    <property type="component" value="Unassembled WGS sequence"/>
</dbReference>
<feature type="transmembrane region" description="Helical" evidence="1">
    <location>
        <begin position="73"/>
        <end position="93"/>
    </location>
</feature>
<dbReference type="EMBL" id="VTOU01000001">
    <property type="protein sequence ID" value="TZG29031.1"/>
    <property type="molecule type" value="Genomic_DNA"/>
</dbReference>
<dbReference type="AlphaFoldDB" id="A0A5D9CFU8"/>
<feature type="transmembrane region" description="Helical" evidence="1">
    <location>
        <begin position="282"/>
        <end position="300"/>
    </location>
</feature>
<reference evidence="2 3" key="1">
    <citation type="submission" date="2019-08" db="EMBL/GenBank/DDBJ databases">
        <authorList>
            <person name="Wang G."/>
            <person name="Xu Z."/>
        </authorList>
    </citation>
    <scope>NUCLEOTIDE SEQUENCE [LARGE SCALE GENOMIC DNA]</scope>
    <source>
        <strain evidence="2 3">ZX</strain>
    </source>
</reference>